<dbReference type="Proteomes" id="UP001054945">
    <property type="component" value="Unassembled WGS sequence"/>
</dbReference>
<evidence type="ECO:0000313" key="1">
    <source>
        <dbReference type="EMBL" id="GIY73691.1"/>
    </source>
</evidence>
<comment type="caution">
    <text evidence="1">The sequence shown here is derived from an EMBL/GenBank/DDBJ whole genome shotgun (WGS) entry which is preliminary data.</text>
</comment>
<keyword evidence="2" id="KW-1185">Reference proteome</keyword>
<evidence type="ECO:0000313" key="2">
    <source>
        <dbReference type="Proteomes" id="UP001054945"/>
    </source>
</evidence>
<dbReference type="AlphaFoldDB" id="A0AAV4VTW5"/>
<gene>
    <name evidence="1" type="ORF">CEXT_161801</name>
</gene>
<sequence>MSGRSQCFPLNRLVFSRESTLGAITIRYLHRLSLTALGDNDHKILQEPPHNGLLNFPFPQTITTAAAAQTQENFSGARHYGPVLLGRNYFLCPVQVGKGTPTLSEKKQPVSAPCHKRLRLGNGFCGSSVHITNPAAAAWFGCGTRSRGRLRQPAAVMGYAKDWQVGRATEDTGANDLHLPGRLNEIITKIE</sequence>
<name>A0AAV4VTW5_CAEEX</name>
<proteinExistence type="predicted"/>
<organism evidence="1 2">
    <name type="scientific">Caerostris extrusa</name>
    <name type="common">Bark spider</name>
    <name type="synonym">Caerostris bankana</name>
    <dbReference type="NCBI Taxonomy" id="172846"/>
    <lineage>
        <taxon>Eukaryota</taxon>
        <taxon>Metazoa</taxon>
        <taxon>Ecdysozoa</taxon>
        <taxon>Arthropoda</taxon>
        <taxon>Chelicerata</taxon>
        <taxon>Arachnida</taxon>
        <taxon>Araneae</taxon>
        <taxon>Araneomorphae</taxon>
        <taxon>Entelegynae</taxon>
        <taxon>Araneoidea</taxon>
        <taxon>Araneidae</taxon>
        <taxon>Caerostris</taxon>
    </lineage>
</organism>
<protein>
    <submittedName>
        <fullName evidence="1">Uncharacterized protein</fullName>
    </submittedName>
</protein>
<accession>A0AAV4VTW5</accession>
<dbReference type="EMBL" id="BPLR01015116">
    <property type="protein sequence ID" value="GIY73691.1"/>
    <property type="molecule type" value="Genomic_DNA"/>
</dbReference>
<reference evidence="1 2" key="1">
    <citation type="submission" date="2021-06" db="EMBL/GenBank/DDBJ databases">
        <title>Caerostris extrusa draft genome.</title>
        <authorList>
            <person name="Kono N."/>
            <person name="Arakawa K."/>
        </authorList>
    </citation>
    <scope>NUCLEOTIDE SEQUENCE [LARGE SCALE GENOMIC DNA]</scope>
</reference>